<dbReference type="OrthoDB" id="3197455at2"/>
<dbReference type="InterPro" id="IPR041679">
    <property type="entry name" value="DNA2/NAM7-like_C"/>
</dbReference>
<dbReference type="GO" id="GO:0043139">
    <property type="term" value="F:5'-3' DNA helicase activity"/>
    <property type="evidence" value="ECO:0007669"/>
    <property type="project" value="TreeGrafter"/>
</dbReference>
<evidence type="ECO:0000256" key="5">
    <source>
        <dbReference type="ARBA" id="ARBA00022840"/>
    </source>
</evidence>
<dbReference type="SUPFAM" id="SSF52540">
    <property type="entry name" value="P-loop containing nucleoside triphosphate hydrolases"/>
    <property type="match status" value="1"/>
</dbReference>
<evidence type="ECO:0000313" key="9">
    <source>
        <dbReference type="EMBL" id="BAN04399.1"/>
    </source>
</evidence>
<dbReference type="Gene3D" id="3.40.960.10">
    <property type="entry name" value="VSR Endonuclease"/>
    <property type="match status" value="1"/>
</dbReference>
<dbReference type="AlphaFoldDB" id="A0A6C7EGX7"/>
<evidence type="ECO:0000256" key="4">
    <source>
        <dbReference type="ARBA" id="ARBA00022806"/>
    </source>
</evidence>
<dbReference type="InterPro" id="IPR047187">
    <property type="entry name" value="SF1_C_Upf1"/>
</dbReference>
<dbReference type="Pfam" id="PF13087">
    <property type="entry name" value="AAA_12"/>
    <property type="match status" value="1"/>
</dbReference>
<name>A0A6C7EGX7_ILUCY</name>
<dbReference type="RefSeq" id="WP_015443646.1">
    <property type="nucleotide sequence ID" value="NC_020520.1"/>
</dbReference>
<dbReference type="InterPro" id="IPR027417">
    <property type="entry name" value="P-loop_NTPase"/>
</dbReference>
<dbReference type="Proteomes" id="UP000011863">
    <property type="component" value="Chromosome"/>
</dbReference>
<dbReference type="InterPro" id="IPR041677">
    <property type="entry name" value="DNA2/NAM7_AAA_11"/>
</dbReference>
<organism evidence="9 10">
    <name type="scientific">Ilumatobacter coccineus (strain NBRC 103263 / KCTC 29153 / YM16-304)</name>
    <dbReference type="NCBI Taxonomy" id="1313172"/>
    <lineage>
        <taxon>Bacteria</taxon>
        <taxon>Bacillati</taxon>
        <taxon>Actinomycetota</taxon>
        <taxon>Acidimicrobiia</taxon>
        <taxon>Acidimicrobiales</taxon>
        <taxon>Ilumatobacteraceae</taxon>
        <taxon>Ilumatobacter</taxon>
    </lineage>
</organism>
<keyword evidence="10" id="KW-1185">Reference proteome</keyword>
<dbReference type="EMBL" id="AP012057">
    <property type="protein sequence ID" value="BAN04399.1"/>
    <property type="molecule type" value="Genomic_DNA"/>
</dbReference>
<evidence type="ECO:0000313" key="10">
    <source>
        <dbReference type="Proteomes" id="UP000011863"/>
    </source>
</evidence>
<dbReference type="PANTHER" id="PTHR43788:SF8">
    <property type="entry name" value="DNA-BINDING PROTEIN SMUBP-2"/>
    <property type="match status" value="1"/>
</dbReference>
<sequence>MNPPAGYTLIPRSKYDDSCRRCGSFIPAGSAIFWSRSTREVLDTHCSHPATTNHAEAVAPEGDPNAEWRRLVSYLKRCVALEAADGLVDRSDARWISMKIGTETLISGADSALQVSKELREISESLRPGEVLQYGWPTVVVIDKSGVQRLAPLLVTELEASEADASALHAADDPYLNPSLLSSSRFDPADVDAVVAEFDDGIPTDQPDLLAALLDRTAEALGLQSYGVNRTRLEMTVPNEEGVHNVAVVIRTQNSAITRSLLQELTELEGRTDWRATGAAHLFEAWSEPAPREYTSDPPLLAPLALNDSQEALTARTASAPMTVATGPPGTGKSQMVVAAVSNSWVRSESTLLVSTNNAAVDVAVERAATIAPPMIMRTGNKTFRTGLPTLVSNAIEYSRRQHGDEATIRRDLASVIARRTDALESFARLRELDVSLIDRIVQIEGASSSIWGSTDAPPSASPDVIAPRAEKMFRIRFFRRYRHRRFLQSLNTQPGATVDIVALWARQSIEFEAERDEHAEISSRVVSVDLAALDAEWNELSTALVRSRIAASIDANDSKISRLCTAPDGGPGLANAIGQSLDGLKSWACTALALKPNFPLKAGLFDHVIVDEASQCSLATILPAAYRARRLTMVGDPNQLNPIVKLNESLGRDVAESSGFEHNDLVRRGLDHLHGSAFAAYAEAVGPDDVQLLDEHFRCHPLIARWFNSTFYGGRLTVLTDPSHWPTGQRGLQWIDTCGTVERPNQGSLINRSEAEQVVEQLDELLDGSSTVGVVTPFAAQARLIESLAHKRLDRERLAEADFTVGTAHRFQGSERDVVVFSTVIAPGAPPRSARWVERERNLLNVAASRARRALVVFGHPTAADEHNPTLSSLRRAAIDGPPTQDASWALHSESEARLYDALHQAGLAPAVKPYEEGFELDFAIITPSIKLNIEVDGSQHRDKRGRQRRRDIARDRILSELGWTVLRYSSWECMKTPDVVANDIALHIRTESLGRW</sequence>
<dbReference type="PANTHER" id="PTHR43788">
    <property type="entry name" value="DNA2/NAM7 HELICASE FAMILY MEMBER"/>
    <property type="match status" value="1"/>
</dbReference>
<dbReference type="GO" id="GO:0005524">
    <property type="term" value="F:ATP binding"/>
    <property type="evidence" value="ECO:0007669"/>
    <property type="project" value="UniProtKB-KW"/>
</dbReference>
<evidence type="ECO:0000259" key="7">
    <source>
        <dbReference type="Pfam" id="PF13087"/>
    </source>
</evidence>
<dbReference type="Gene3D" id="3.40.50.300">
    <property type="entry name" value="P-loop containing nucleotide triphosphate hydrolases"/>
    <property type="match status" value="3"/>
</dbReference>
<comment type="similarity">
    <text evidence="1">Belongs to the DNA2/NAM7 helicase family.</text>
</comment>
<dbReference type="GO" id="GO:0016787">
    <property type="term" value="F:hydrolase activity"/>
    <property type="evidence" value="ECO:0007669"/>
    <property type="project" value="UniProtKB-KW"/>
</dbReference>
<evidence type="ECO:0000259" key="6">
    <source>
        <dbReference type="Pfam" id="PF13086"/>
    </source>
</evidence>
<evidence type="ECO:0000256" key="1">
    <source>
        <dbReference type="ARBA" id="ARBA00007913"/>
    </source>
</evidence>
<dbReference type="InterPro" id="IPR049468">
    <property type="entry name" value="Restrct_endonuc-II-like_dom"/>
</dbReference>
<accession>A0A6C7EGX7</accession>
<dbReference type="InterPro" id="IPR050534">
    <property type="entry name" value="Coronavir_polyprotein_1ab"/>
</dbReference>
<dbReference type="SUPFAM" id="SSF52980">
    <property type="entry name" value="Restriction endonuclease-like"/>
    <property type="match status" value="1"/>
</dbReference>
<gene>
    <name evidence="9" type="ORF">YM304_40850</name>
</gene>
<keyword evidence="2" id="KW-0547">Nucleotide-binding</keyword>
<feature type="domain" description="DNA2/NAM7 helicase helicase" evidence="6">
    <location>
        <begin position="306"/>
        <end position="425"/>
    </location>
</feature>
<protein>
    <recommendedName>
        <fullName evidence="11">DNA2/NAM7 helicase-like C-terminal domain-containing protein</fullName>
    </recommendedName>
</protein>
<proteinExistence type="inferred from homology"/>
<feature type="domain" description="DNA2/NAM7 helicase-like C-terminal" evidence="7">
    <location>
        <begin position="677"/>
        <end position="861"/>
    </location>
</feature>
<evidence type="ECO:0000256" key="3">
    <source>
        <dbReference type="ARBA" id="ARBA00022801"/>
    </source>
</evidence>
<dbReference type="Pfam" id="PF13086">
    <property type="entry name" value="AAA_11"/>
    <property type="match status" value="2"/>
</dbReference>
<evidence type="ECO:0008006" key="11">
    <source>
        <dbReference type="Google" id="ProtNLM"/>
    </source>
</evidence>
<keyword evidence="5" id="KW-0067">ATP-binding</keyword>
<dbReference type="CDD" id="cd18808">
    <property type="entry name" value="SF1_C_Upf1"/>
    <property type="match status" value="1"/>
</dbReference>
<keyword evidence="4" id="KW-0347">Helicase</keyword>
<reference evidence="9 10" key="1">
    <citation type="journal article" date="2013" name="Int. J. Syst. Evol. Microbiol.">
        <title>Ilumatobacter nonamiense sp. nov. and Ilumatobacter coccineum sp. nov., isolated from seashore sand.</title>
        <authorList>
            <person name="Matsumoto A."/>
            <person name="Kasai H."/>
            <person name="Matsuo Y."/>
            <person name="Shizuri Y."/>
            <person name="Ichikawa N."/>
            <person name="Fujita N."/>
            <person name="Omura S."/>
            <person name="Takahashi Y."/>
        </authorList>
    </citation>
    <scope>NUCLEOTIDE SEQUENCE [LARGE SCALE GENOMIC DNA]</scope>
    <source>
        <strain evidence="10">NBRC 103263 / KCTC 29153 / YM16-304</strain>
    </source>
</reference>
<dbReference type="CDD" id="cd17934">
    <property type="entry name" value="DEXXQc_Upf1-like"/>
    <property type="match status" value="1"/>
</dbReference>
<evidence type="ECO:0000256" key="2">
    <source>
        <dbReference type="ARBA" id="ARBA00022741"/>
    </source>
</evidence>
<feature type="domain" description="DNA2/NAM7 helicase helicase" evidence="6">
    <location>
        <begin position="605"/>
        <end position="646"/>
    </location>
</feature>
<dbReference type="KEGG" id="aym:YM304_40850"/>
<keyword evidence="3" id="KW-0378">Hydrolase</keyword>
<dbReference type="Pfam" id="PF18741">
    <property type="entry name" value="MTES_1575"/>
    <property type="match status" value="1"/>
</dbReference>
<feature type="domain" description="Restriction endonuclease type II-like" evidence="8">
    <location>
        <begin position="898"/>
        <end position="986"/>
    </location>
</feature>
<dbReference type="InterPro" id="IPR011335">
    <property type="entry name" value="Restrct_endonuc-II-like"/>
</dbReference>
<evidence type="ECO:0000259" key="8">
    <source>
        <dbReference type="Pfam" id="PF18741"/>
    </source>
</evidence>